<evidence type="ECO:0000256" key="1">
    <source>
        <dbReference type="SAM" id="MobiDB-lite"/>
    </source>
</evidence>
<proteinExistence type="predicted"/>
<feature type="region of interest" description="Disordered" evidence="1">
    <location>
        <begin position="314"/>
        <end position="340"/>
    </location>
</feature>
<comment type="caution">
    <text evidence="2">The sequence shown here is derived from an EMBL/GenBank/DDBJ whole genome shotgun (WGS) entry which is preliminary data.</text>
</comment>
<dbReference type="EMBL" id="JBHSIU010000012">
    <property type="protein sequence ID" value="MFC4998569.1"/>
    <property type="molecule type" value="Genomic_DNA"/>
</dbReference>
<keyword evidence="3" id="KW-1185">Reference proteome</keyword>
<name>A0ABV9VS90_9ACTN</name>
<sequence length="340" mass="37479">MDVRAIFELPVHIWVMRDALDATYPTGYDKLQFNVVMPDDRPPVGGAPPVPGVEPQPKVGEQIVWVKEYGAFIPDSLRPATALHRVVVTDVDGPSYDHRSWFTPEHQLAAYINKWFNDVRTWAEIMTGQDLDPNHRVYDAESVGAGLTFIEPPHDGALGFTITTPRVLPLRKQEWAAILRLVRDGKEPPLEELLSRDARAAYRRDAYRRAIIDAATALEIALGRHVRNHAGQLPESQRGRINERTALGDYIAIAEQSGLQLAVSVDQLRRLKNLRNDAAHRGATPSQLEASTAVKVMTDFLGAHGLIRRAGEREPDGGELVLASSGSAEVDDTQLGATGS</sequence>
<accession>A0ABV9VS90</accession>
<dbReference type="RefSeq" id="WP_380114823.1">
    <property type="nucleotide sequence ID" value="NZ_JBHSIU010000012.1"/>
</dbReference>
<evidence type="ECO:0000313" key="2">
    <source>
        <dbReference type="EMBL" id="MFC4998569.1"/>
    </source>
</evidence>
<protein>
    <recommendedName>
        <fullName evidence="4">ApeA N-terminal domain-containing protein</fullName>
    </recommendedName>
</protein>
<gene>
    <name evidence="2" type="ORF">ACFPIJ_12070</name>
</gene>
<evidence type="ECO:0000313" key="3">
    <source>
        <dbReference type="Proteomes" id="UP001595912"/>
    </source>
</evidence>
<reference evidence="3" key="1">
    <citation type="journal article" date="2019" name="Int. J. Syst. Evol. Microbiol.">
        <title>The Global Catalogue of Microorganisms (GCM) 10K type strain sequencing project: providing services to taxonomists for standard genome sequencing and annotation.</title>
        <authorList>
            <consortium name="The Broad Institute Genomics Platform"/>
            <consortium name="The Broad Institute Genome Sequencing Center for Infectious Disease"/>
            <person name="Wu L."/>
            <person name="Ma J."/>
        </authorList>
    </citation>
    <scope>NUCLEOTIDE SEQUENCE [LARGE SCALE GENOMIC DNA]</scope>
    <source>
        <strain evidence="3">CGMCC 4.7152</strain>
    </source>
</reference>
<evidence type="ECO:0008006" key="4">
    <source>
        <dbReference type="Google" id="ProtNLM"/>
    </source>
</evidence>
<dbReference type="Proteomes" id="UP001595912">
    <property type="component" value="Unassembled WGS sequence"/>
</dbReference>
<organism evidence="2 3">
    <name type="scientific">Dactylosporangium cerinum</name>
    <dbReference type="NCBI Taxonomy" id="1434730"/>
    <lineage>
        <taxon>Bacteria</taxon>
        <taxon>Bacillati</taxon>
        <taxon>Actinomycetota</taxon>
        <taxon>Actinomycetes</taxon>
        <taxon>Micromonosporales</taxon>
        <taxon>Micromonosporaceae</taxon>
        <taxon>Dactylosporangium</taxon>
    </lineage>
</organism>